<dbReference type="InterPro" id="IPR023267">
    <property type="entry name" value="RCMT"/>
</dbReference>
<dbReference type="InterPro" id="IPR015947">
    <property type="entry name" value="PUA-like_sf"/>
</dbReference>
<dbReference type="PRINTS" id="PR02008">
    <property type="entry name" value="RCMTFAMILY"/>
</dbReference>
<dbReference type="AlphaFoldDB" id="A0AAU9UEL8"/>
<dbReference type="Gene3D" id="2.30.130.10">
    <property type="entry name" value="PUA domain"/>
    <property type="match status" value="1"/>
</dbReference>
<evidence type="ECO:0000256" key="1">
    <source>
        <dbReference type="ARBA" id="ARBA00007494"/>
    </source>
</evidence>
<evidence type="ECO:0000256" key="2">
    <source>
        <dbReference type="ARBA" id="ARBA00022603"/>
    </source>
</evidence>
<comment type="similarity">
    <text evidence="1 6">Belongs to the class I-like SAM-binding methyltransferase superfamily. RsmB/NOP family.</text>
</comment>
<dbReference type="EMBL" id="CAKOGL010000016">
    <property type="protein sequence ID" value="CAH2096195.1"/>
    <property type="molecule type" value="Genomic_DNA"/>
</dbReference>
<sequence>MTQSISLQEWLLEAPKYTVFRINNLMHFDLEELKKYLEEQRKELNGPDIPKYYFLKPDCLIVEQWPFTVNLKKTSNEIIVDPLCAAAVLRGAHVYAPGVLGLPSNCVLNERIDIYGAMDGQCKRGLKVKYNGNKKYVGTGYLRMLRYNIFDKGVQPSGIAVQLLLPASMLPVINELIFPRGHVLLQNLPSIIAGWVVNAQAYEYILDMCAAPGNKTTHLAEMSRNKAIIIAIDKNIQKINRIKQSCDTQGVTCVKAYAYDSTKCHSDESDIKKENIMVPPYSSNTFDKILLDAPCSGLGQRPQTNNKITPKMLQSYKIVQRKLFDAAVNILKVGGKLTYSTCTVTVDENEGMVSWVLKKYSCLKLIPAEPLYGGPGLPNVGLSDTERVMVQRFGPENDPLRPVDDLYKNTIGFFIAAFIKTGDVTS</sequence>
<name>A0AAU9UEL8_EUPED</name>
<keyword evidence="9" id="KW-1185">Reference proteome</keyword>
<dbReference type="PROSITE" id="PS50890">
    <property type="entry name" value="PUA"/>
    <property type="match status" value="1"/>
</dbReference>
<comment type="caution">
    <text evidence="8">The sequence shown here is derived from an EMBL/GenBank/DDBJ whole genome shotgun (WGS) entry which is preliminary data.</text>
</comment>
<proteinExistence type="inferred from homology"/>
<gene>
    <name evidence="8" type="ORF">EEDITHA_LOCUS11565</name>
</gene>
<feature type="domain" description="SAM-dependent MTase RsmB/NOP-type" evidence="7">
    <location>
        <begin position="114"/>
        <end position="421"/>
    </location>
</feature>
<dbReference type="GO" id="GO:0001510">
    <property type="term" value="P:RNA methylation"/>
    <property type="evidence" value="ECO:0007669"/>
    <property type="project" value="InterPro"/>
</dbReference>
<dbReference type="PANTHER" id="PTHR22807">
    <property type="entry name" value="NOP2 YEAST -RELATED NOL1/NOP2/FMU SUN DOMAIN-CONTAINING"/>
    <property type="match status" value="1"/>
</dbReference>
<dbReference type="GO" id="GO:0008173">
    <property type="term" value="F:RNA methyltransferase activity"/>
    <property type="evidence" value="ECO:0007669"/>
    <property type="project" value="InterPro"/>
</dbReference>
<keyword evidence="4 6" id="KW-0949">S-adenosyl-L-methionine</keyword>
<dbReference type="Proteomes" id="UP001153954">
    <property type="component" value="Unassembled WGS sequence"/>
</dbReference>
<feature type="binding site" evidence="6">
    <location>
        <position position="292"/>
    </location>
    <ligand>
        <name>S-adenosyl-L-methionine</name>
        <dbReference type="ChEBI" id="CHEBI:59789"/>
    </ligand>
</feature>
<dbReference type="SUPFAM" id="SSF53335">
    <property type="entry name" value="S-adenosyl-L-methionine-dependent methyltransferases"/>
    <property type="match status" value="1"/>
</dbReference>
<dbReference type="PROSITE" id="PS51686">
    <property type="entry name" value="SAM_MT_RSMB_NOP"/>
    <property type="match status" value="1"/>
</dbReference>
<evidence type="ECO:0000259" key="7">
    <source>
        <dbReference type="PROSITE" id="PS51686"/>
    </source>
</evidence>
<dbReference type="InterPro" id="IPR018314">
    <property type="entry name" value="RsmB/NOL1/NOP2-like_CS"/>
</dbReference>
<dbReference type="SUPFAM" id="SSF88697">
    <property type="entry name" value="PUA domain-like"/>
    <property type="match status" value="1"/>
</dbReference>
<evidence type="ECO:0000313" key="9">
    <source>
        <dbReference type="Proteomes" id="UP001153954"/>
    </source>
</evidence>
<dbReference type="Pfam" id="PF01189">
    <property type="entry name" value="Methyltr_RsmB-F"/>
    <property type="match status" value="1"/>
</dbReference>
<evidence type="ECO:0000256" key="5">
    <source>
        <dbReference type="ARBA" id="ARBA00022884"/>
    </source>
</evidence>
<protein>
    <recommendedName>
        <fullName evidence="7">SAM-dependent MTase RsmB/NOP-type domain-containing protein</fullName>
    </recommendedName>
</protein>
<dbReference type="PANTHER" id="PTHR22807:SF34">
    <property type="entry name" value="TRNA (CYTOSINE(72)-C(5))-METHYLTRANSFERASE NSUN6"/>
    <property type="match status" value="1"/>
</dbReference>
<dbReference type="InterPro" id="IPR036974">
    <property type="entry name" value="PUA_sf"/>
</dbReference>
<evidence type="ECO:0000256" key="6">
    <source>
        <dbReference type="PROSITE-ProRule" id="PRU01023"/>
    </source>
</evidence>
<keyword evidence="5 6" id="KW-0694">RNA-binding</keyword>
<dbReference type="GO" id="GO:0003723">
    <property type="term" value="F:RNA binding"/>
    <property type="evidence" value="ECO:0007669"/>
    <property type="project" value="UniProtKB-UniRule"/>
</dbReference>
<feature type="binding site" evidence="6">
    <location>
        <position position="260"/>
    </location>
    <ligand>
        <name>S-adenosyl-L-methionine</name>
        <dbReference type="ChEBI" id="CHEBI:59789"/>
    </ligand>
</feature>
<feature type="binding site" evidence="6">
    <location>
        <position position="233"/>
    </location>
    <ligand>
        <name>S-adenosyl-L-methionine</name>
        <dbReference type="ChEBI" id="CHEBI:59789"/>
    </ligand>
</feature>
<evidence type="ECO:0000256" key="4">
    <source>
        <dbReference type="ARBA" id="ARBA00022691"/>
    </source>
</evidence>
<dbReference type="InterPro" id="IPR001678">
    <property type="entry name" value="MeTrfase_RsmB-F_NOP2_dom"/>
</dbReference>
<evidence type="ECO:0000256" key="3">
    <source>
        <dbReference type="ARBA" id="ARBA00022679"/>
    </source>
</evidence>
<feature type="active site" description="Nucleophile" evidence="6">
    <location>
        <position position="342"/>
    </location>
</feature>
<keyword evidence="2 6" id="KW-0489">Methyltransferase</keyword>
<evidence type="ECO:0000313" key="8">
    <source>
        <dbReference type="EMBL" id="CAH2096195.1"/>
    </source>
</evidence>
<dbReference type="PROSITE" id="PS01153">
    <property type="entry name" value="NOL1_NOP2_SUN"/>
    <property type="match status" value="1"/>
</dbReference>
<dbReference type="InterPro" id="IPR049560">
    <property type="entry name" value="MeTrfase_RsmB-F_NOP2_cat"/>
</dbReference>
<dbReference type="InterPro" id="IPR029063">
    <property type="entry name" value="SAM-dependent_MTases_sf"/>
</dbReference>
<dbReference type="Gene3D" id="3.40.50.150">
    <property type="entry name" value="Vaccinia Virus protein VP39"/>
    <property type="match status" value="1"/>
</dbReference>
<organism evidence="8 9">
    <name type="scientific">Euphydryas editha</name>
    <name type="common">Edith's checkerspot</name>
    <dbReference type="NCBI Taxonomy" id="104508"/>
    <lineage>
        <taxon>Eukaryota</taxon>
        <taxon>Metazoa</taxon>
        <taxon>Ecdysozoa</taxon>
        <taxon>Arthropoda</taxon>
        <taxon>Hexapoda</taxon>
        <taxon>Insecta</taxon>
        <taxon>Pterygota</taxon>
        <taxon>Neoptera</taxon>
        <taxon>Endopterygota</taxon>
        <taxon>Lepidoptera</taxon>
        <taxon>Glossata</taxon>
        <taxon>Ditrysia</taxon>
        <taxon>Papilionoidea</taxon>
        <taxon>Nymphalidae</taxon>
        <taxon>Nymphalinae</taxon>
        <taxon>Euphydryas</taxon>
    </lineage>
</organism>
<feature type="binding site" evidence="6">
    <location>
        <begin position="209"/>
        <end position="215"/>
    </location>
    <ligand>
        <name>S-adenosyl-L-methionine</name>
        <dbReference type="ChEBI" id="CHEBI:59789"/>
    </ligand>
</feature>
<reference evidence="8" key="1">
    <citation type="submission" date="2022-03" db="EMBL/GenBank/DDBJ databases">
        <authorList>
            <person name="Tunstrom K."/>
        </authorList>
    </citation>
    <scope>NUCLEOTIDE SEQUENCE</scope>
</reference>
<accession>A0AAU9UEL8</accession>
<dbReference type="CDD" id="cd21150">
    <property type="entry name" value="PUA_NSun6-like"/>
    <property type="match status" value="1"/>
</dbReference>
<keyword evidence="3 6" id="KW-0808">Transferase</keyword>